<evidence type="ECO:0000313" key="6">
    <source>
        <dbReference type="Proteomes" id="UP001195483"/>
    </source>
</evidence>
<sequence>MCAFIVRVILVCLVTNSVKSHGHDLHNQVATEGPYESAAIVYKWKTMEYEWPNASMKEQYVQNGKYIPKNSAINGIKIYKGKVYATIPRLKSGVPSTLNVIVEDANNITSETHLLRPFPSWDMQKLGDCHALQLVQGMEIDIETGWMWVVDTGFVPHDSTMVRPLDACAAKLVIFDLERGLEVHRYVFPKTTVGSGLFYLNDIVLGYSSGSARYAFISDTLDYKLVIYDYLLNISYTIGHQNMGVDPDFASINISGQVLQVPTGINGIAMSPDFKYLYYSSVAGINLYRVSTSILMQHPVIREDFFDDVKSMGRKASQGDGMAYGVSDCLYYSALGKNAVYKWDIKMDQKDGKMDMSQDSQMQLASDPRMDWVDTLAFDGEGYLWFTTNNMIKFIGDHGVEEDDYNFFVWKIYINDYSYLDRKHYGPTLGSSSLIFSFKLRLLSVLLQVILAFHW</sequence>
<gene>
    <name evidence="5" type="ORF">CHS0354_043030</name>
</gene>
<feature type="signal peptide" evidence="4">
    <location>
        <begin position="1"/>
        <end position="20"/>
    </location>
</feature>
<dbReference type="SUPFAM" id="SSF63829">
    <property type="entry name" value="Calcium-dependent phosphotriesterase"/>
    <property type="match status" value="1"/>
</dbReference>
<dbReference type="Pfam" id="PF03022">
    <property type="entry name" value="MRJP"/>
    <property type="match status" value="1"/>
</dbReference>
<keyword evidence="6" id="KW-1185">Reference proteome</keyword>
<reference evidence="5" key="2">
    <citation type="journal article" date="2021" name="Genome Biol. Evol.">
        <title>Developing a high-quality reference genome for a parasitic bivalve with doubly uniparental inheritance (Bivalvia: Unionida).</title>
        <authorList>
            <person name="Smith C.H."/>
        </authorList>
    </citation>
    <scope>NUCLEOTIDE SEQUENCE</scope>
    <source>
        <strain evidence="5">CHS0354</strain>
        <tissue evidence="5">Mantle</tissue>
    </source>
</reference>
<reference evidence="5" key="1">
    <citation type="journal article" date="2021" name="Genome Biol. Evol.">
        <title>A High-Quality Reference Genome for a Parasitic Bivalve with Doubly Uniparental Inheritance (Bivalvia: Unionida).</title>
        <authorList>
            <person name="Smith C.H."/>
        </authorList>
    </citation>
    <scope>NUCLEOTIDE SEQUENCE</scope>
    <source>
        <strain evidence="5">CHS0354</strain>
    </source>
</reference>
<protein>
    <submittedName>
        <fullName evidence="5">Uncharacterized protein</fullName>
    </submittedName>
</protein>
<comment type="similarity">
    <text evidence="2">Belongs to the major royal jelly protein family.</text>
</comment>
<keyword evidence="4" id="KW-0732">Signal</keyword>
<dbReference type="InterPro" id="IPR017996">
    <property type="entry name" value="MRJP/yellow-related"/>
</dbReference>
<reference evidence="5" key="3">
    <citation type="submission" date="2023-05" db="EMBL/GenBank/DDBJ databases">
        <authorList>
            <person name="Smith C.H."/>
        </authorList>
    </citation>
    <scope>NUCLEOTIDE SEQUENCE</scope>
    <source>
        <strain evidence="5">CHS0354</strain>
        <tissue evidence="5">Mantle</tissue>
    </source>
</reference>
<dbReference type="Gene3D" id="2.120.10.30">
    <property type="entry name" value="TolB, C-terminal domain"/>
    <property type="match status" value="1"/>
</dbReference>
<comment type="subcellular location">
    <subcellularLocation>
        <location evidence="1">Secreted</location>
    </subcellularLocation>
</comment>
<accession>A0AAE0VTK9</accession>
<evidence type="ECO:0000313" key="5">
    <source>
        <dbReference type="EMBL" id="KAK3589576.1"/>
    </source>
</evidence>
<evidence type="ECO:0000256" key="2">
    <source>
        <dbReference type="ARBA" id="ARBA00009127"/>
    </source>
</evidence>
<organism evidence="5 6">
    <name type="scientific">Potamilus streckersoni</name>
    <dbReference type="NCBI Taxonomy" id="2493646"/>
    <lineage>
        <taxon>Eukaryota</taxon>
        <taxon>Metazoa</taxon>
        <taxon>Spiralia</taxon>
        <taxon>Lophotrochozoa</taxon>
        <taxon>Mollusca</taxon>
        <taxon>Bivalvia</taxon>
        <taxon>Autobranchia</taxon>
        <taxon>Heteroconchia</taxon>
        <taxon>Palaeoheterodonta</taxon>
        <taxon>Unionida</taxon>
        <taxon>Unionoidea</taxon>
        <taxon>Unionidae</taxon>
        <taxon>Ambleminae</taxon>
        <taxon>Lampsilini</taxon>
        <taxon>Potamilus</taxon>
    </lineage>
</organism>
<name>A0AAE0VTK9_9BIVA</name>
<evidence type="ECO:0000256" key="1">
    <source>
        <dbReference type="ARBA" id="ARBA00004613"/>
    </source>
</evidence>
<evidence type="ECO:0000256" key="3">
    <source>
        <dbReference type="ARBA" id="ARBA00022525"/>
    </source>
</evidence>
<keyword evidence="3" id="KW-0964">Secreted</keyword>
<dbReference type="PANTHER" id="PTHR10009">
    <property type="entry name" value="PROTEIN YELLOW-RELATED"/>
    <property type="match status" value="1"/>
</dbReference>
<dbReference type="PANTHER" id="PTHR10009:SF18">
    <property type="entry name" value="PROTEIN YELLOW-LIKE PROTEIN"/>
    <property type="match status" value="1"/>
</dbReference>
<dbReference type="GO" id="GO:0005576">
    <property type="term" value="C:extracellular region"/>
    <property type="evidence" value="ECO:0007669"/>
    <property type="project" value="UniProtKB-SubCell"/>
</dbReference>
<proteinExistence type="inferred from homology"/>
<dbReference type="Proteomes" id="UP001195483">
    <property type="component" value="Unassembled WGS sequence"/>
</dbReference>
<comment type="caution">
    <text evidence="5">The sequence shown here is derived from an EMBL/GenBank/DDBJ whole genome shotgun (WGS) entry which is preliminary data.</text>
</comment>
<feature type="chain" id="PRO_5041937022" evidence="4">
    <location>
        <begin position="21"/>
        <end position="455"/>
    </location>
</feature>
<dbReference type="AlphaFoldDB" id="A0AAE0VTK9"/>
<dbReference type="EMBL" id="JAEAOA010002360">
    <property type="protein sequence ID" value="KAK3589576.1"/>
    <property type="molecule type" value="Genomic_DNA"/>
</dbReference>
<dbReference type="InterPro" id="IPR011042">
    <property type="entry name" value="6-blade_b-propeller_TolB-like"/>
</dbReference>
<evidence type="ECO:0000256" key="4">
    <source>
        <dbReference type="SAM" id="SignalP"/>
    </source>
</evidence>